<keyword evidence="2" id="KW-1133">Transmembrane helix</keyword>
<dbReference type="PANTHER" id="PTHR22911">
    <property type="entry name" value="ACYL-MALONYL CONDENSING ENZYME-RELATED"/>
    <property type="match status" value="1"/>
</dbReference>
<accession>A0A5C5BAC6</accession>
<gene>
    <name evidence="3" type="ORF">FH969_13055</name>
</gene>
<keyword evidence="4" id="KW-1185">Reference proteome</keyword>
<comment type="caution">
    <text evidence="3">The sequence shown here is derived from an EMBL/GenBank/DDBJ whole genome shotgun (WGS) entry which is preliminary data.</text>
</comment>
<feature type="transmembrane region" description="Helical" evidence="2">
    <location>
        <begin position="277"/>
        <end position="297"/>
    </location>
</feature>
<feature type="region of interest" description="Disordered" evidence="1">
    <location>
        <begin position="180"/>
        <end position="205"/>
    </location>
</feature>
<name>A0A5C5BAC6_9MICO</name>
<feature type="compositionally biased region" description="Basic and acidic residues" evidence="1">
    <location>
        <begin position="185"/>
        <end position="203"/>
    </location>
</feature>
<dbReference type="EMBL" id="VENP01000063">
    <property type="protein sequence ID" value="TNU73137.1"/>
    <property type="molecule type" value="Genomic_DNA"/>
</dbReference>
<dbReference type="AlphaFoldDB" id="A0A5C5BAC6"/>
<dbReference type="SUPFAM" id="SSF103481">
    <property type="entry name" value="Multidrug resistance efflux transporter EmrE"/>
    <property type="match status" value="2"/>
</dbReference>
<dbReference type="GO" id="GO:0005886">
    <property type="term" value="C:plasma membrane"/>
    <property type="evidence" value="ECO:0007669"/>
    <property type="project" value="TreeGrafter"/>
</dbReference>
<evidence type="ECO:0000313" key="4">
    <source>
        <dbReference type="Proteomes" id="UP000313849"/>
    </source>
</evidence>
<feature type="transmembrane region" description="Helical" evidence="2">
    <location>
        <begin position="245"/>
        <end position="265"/>
    </location>
</feature>
<evidence type="ECO:0000256" key="2">
    <source>
        <dbReference type="SAM" id="Phobius"/>
    </source>
</evidence>
<proteinExistence type="predicted"/>
<evidence type="ECO:0000313" key="3">
    <source>
        <dbReference type="EMBL" id="TNU73137.1"/>
    </source>
</evidence>
<feature type="transmembrane region" description="Helical" evidence="2">
    <location>
        <begin position="48"/>
        <end position="68"/>
    </location>
</feature>
<dbReference type="GO" id="GO:0015565">
    <property type="term" value="F:threonine efflux transmembrane transporter activity"/>
    <property type="evidence" value="ECO:0007669"/>
    <property type="project" value="TreeGrafter"/>
</dbReference>
<feature type="transmembrane region" description="Helical" evidence="2">
    <location>
        <begin position="130"/>
        <end position="149"/>
    </location>
</feature>
<organism evidence="3 4">
    <name type="scientific">Miniimonas arenae</name>
    <dbReference type="NCBI Taxonomy" id="676201"/>
    <lineage>
        <taxon>Bacteria</taxon>
        <taxon>Bacillati</taxon>
        <taxon>Actinomycetota</taxon>
        <taxon>Actinomycetes</taxon>
        <taxon>Micrococcales</taxon>
        <taxon>Beutenbergiaceae</taxon>
        <taxon>Miniimonas</taxon>
    </lineage>
</organism>
<keyword evidence="2" id="KW-0472">Membrane</keyword>
<protein>
    <submittedName>
        <fullName evidence="3">EamA family transporter</fullName>
    </submittedName>
</protein>
<reference evidence="3 4" key="1">
    <citation type="submission" date="2019-06" db="EMBL/GenBank/DDBJ databases">
        <title>Draft genome sequence of Miniimonas arenae KCTC 19750T isolated from sea sand.</title>
        <authorList>
            <person name="Park S.-J."/>
        </authorList>
    </citation>
    <scope>NUCLEOTIDE SEQUENCE [LARGE SCALE GENOMIC DNA]</scope>
    <source>
        <strain evidence="3 4">KCTC 19750</strain>
    </source>
</reference>
<sequence>MYYGAALAVGLFATASAVSVGWARLVVAAVVLVALARPWQLTWTRRSLGVAALFGILLGGMNLLFYVAIDHLPLGAAVAIEFTGPVAVAVASDRSPWSAQRLLAPLLAAGGVAVISLGEVDWAHLGSGSAVGVLFALAAGAAWAGYMVVGRRIAARAGEVASVEPDTGAVVGLDVADGGAPVGDHTGDGDHAGDRETGGEVRARGGRPVGALRRGMASLALGMVTAAVGYAVVGLPDAAPLVTDAHTVALVLGVAVLSSVVPYALDQVAMKRLSTSVFALLNALLPATATLVGFLSLRQLPSVGELLGVVAISAAVALATRPHADA</sequence>
<dbReference type="InterPro" id="IPR037185">
    <property type="entry name" value="EmrE-like"/>
</dbReference>
<keyword evidence="2" id="KW-0812">Transmembrane</keyword>
<dbReference type="PANTHER" id="PTHR22911:SF37">
    <property type="entry name" value="THREONINE_HOMOSERINE EXPORTER RHTA"/>
    <property type="match status" value="1"/>
</dbReference>
<dbReference type="OrthoDB" id="9815120at2"/>
<evidence type="ECO:0000256" key="1">
    <source>
        <dbReference type="SAM" id="MobiDB-lite"/>
    </source>
</evidence>
<feature type="transmembrane region" description="Helical" evidence="2">
    <location>
        <begin position="211"/>
        <end position="233"/>
    </location>
</feature>
<feature type="transmembrane region" description="Helical" evidence="2">
    <location>
        <begin position="6"/>
        <end position="36"/>
    </location>
</feature>
<dbReference type="Proteomes" id="UP000313849">
    <property type="component" value="Unassembled WGS sequence"/>
</dbReference>